<reference evidence="2 3" key="1">
    <citation type="journal article" date="2012" name="J. Bacteriol.">
        <title>Complete genome sequence of a thermophilic methanogen, Methanocella conradii HZ254, isolated from Chinese rice field soil.</title>
        <authorList>
            <person name="Lu Z."/>
            <person name="Lu Y."/>
        </authorList>
    </citation>
    <scope>NUCLEOTIDE SEQUENCE [LARGE SCALE GENOMIC DNA]</scope>
    <source>
        <strain evidence="3">DSM 24694 / JCM 17849 / CGMCC 1.5162 / HZ254</strain>
    </source>
</reference>
<dbReference type="KEGG" id="mez:Mtc_0340"/>
<name>H8IA44_METCZ</name>
<evidence type="ECO:0000256" key="1">
    <source>
        <dbReference type="SAM" id="Phobius"/>
    </source>
</evidence>
<proteinExistence type="predicted"/>
<organism evidence="2 3">
    <name type="scientific">Methanocella conradii (strain DSM 24694 / JCM 17849 / CGMCC 1.5162 / HZ254)</name>
    <dbReference type="NCBI Taxonomy" id="1041930"/>
    <lineage>
        <taxon>Archaea</taxon>
        <taxon>Methanobacteriati</taxon>
        <taxon>Methanobacteriota</taxon>
        <taxon>Stenosarchaea group</taxon>
        <taxon>Methanomicrobia</taxon>
        <taxon>Methanocellales</taxon>
        <taxon>Methanocellaceae</taxon>
        <taxon>Methanocella</taxon>
    </lineage>
</organism>
<accession>H8IA44</accession>
<dbReference type="GeneID" id="11970222"/>
<dbReference type="RefSeq" id="WP_014404949.1">
    <property type="nucleotide sequence ID" value="NC_017034.1"/>
</dbReference>
<evidence type="ECO:0008006" key="4">
    <source>
        <dbReference type="Google" id="ProtNLM"/>
    </source>
</evidence>
<feature type="transmembrane region" description="Helical" evidence="1">
    <location>
        <begin position="101"/>
        <end position="121"/>
    </location>
</feature>
<feature type="transmembrane region" description="Helical" evidence="1">
    <location>
        <begin position="64"/>
        <end position="89"/>
    </location>
</feature>
<feature type="transmembrane region" description="Helical" evidence="1">
    <location>
        <begin position="144"/>
        <end position="166"/>
    </location>
</feature>
<feature type="transmembrane region" description="Helical" evidence="1">
    <location>
        <begin position="334"/>
        <end position="351"/>
    </location>
</feature>
<feature type="transmembrane region" description="Helical" evidence="1">
    <location>
        <begin position="209"/>
        <end position="227"/>
    </location>
</feature>
<keyword evidence="1" id="KW-0812">Transmembrane</keyword>
<gene>
    <name evidence="2" type="ordered locus">Mtc_0340</name>
</gene>
<dbReference type="eggNOG" id="arCOG10055">
    <property type="taxonomic scope" value="Archaea"/>
</dbReference>
<dbReference type="EMBL" id="CP003243">
    <property type="protein sequence ID" value="AFC99110.1"/>
    <property type="molecule type" value="Genomic_DNA"/>
</dbReference>
<evidence type="ECO:0000313" key="2">
    <source>
        <dbReference type="EMBL" id="AFC99110.1"/>
    </source>
</evidence>
<evidence type="ECO:0000313" key="3">
    <source>
        <dbReference type="Proteomes" id="UP000005233"/>
    </source>
</evidence>
<dbReference type="HOGENOM" id="CLU_747249_0_0_2"/>
<keyword evidence="1" id="KW-1133">Transmembrane helix</keyword>
<keyword evidence="1" id="KW-0472">Membrane</keyword>
<feature type="transmembrane region" description="Helical" evidence="1">
    <location>
        <begin position="173"/>
        <end position="203"/>
    </location>
</feature>
<protein>
    <recommendedName>
        <fullName evidence="4">Glycosyltransferase RgtA/B/C/D-like domain-containing protein</fullName>
    </recommendedName>
</protein>
<dbReference type="AlphaFoldDB" id="H8IA44"/>
<keyword evidence="3" id="KW-1185">Reference proteome</keyword>
<dbReference type="Proteomes" id="UP000005233">
    <property type="component" value="Chromosome"/>
</dbReference>
<feature type="transmembrane region" description="Helical" evidence="1">
    <location>
        <begin position="20"/>
        <end position="41"/>
    </location>
</feature>
<dbReference type="STRING" id="1041930.Mtc_0340"/>
<sequence length="370" mass="42762">MQEQASILEKRGFSFERFDFRIALLAAINVVTTLTVYLPFIDRLDVIYRYLDGPLYMYVAKTLYAAPAITPFNLPGCYYACHLALYPLLIRAFSFMGYDRSMIFVVIACSTLATIVFYQLLKEFNYSANPFWASIVFIFFPSRWLLYHSVGASEPLFILLILASIYCYKKDRYLAAFTLAGLASVTKIFGVLMFISYLILLLYEKKYRYLPYLLIIPAFLGLNFLAYQFTYGDFFAYFRWNGGLMKIVPFMNFFEPASRGNTNNAELFMGFYIIYILGALRLWKRPELCSFSLVYLGCVAFVQHPDVSRYLLPAAPFALIIAFDDIISRREFKLIFPLLVIFGYFYCWGIIPTNVIGQDTYSALMEALAQ</sequence>